<dbReference type="OrthoDB" id="9805770at2"/>
<sequence length="430" mass="47041">MPFIVKLPKLSPTMEEGTIAKWHKAIGDLVKEGDLLIEVATDKATVEYNALDEGYLRKILIQNGGEAKVNQPIAIFTVDPKESIENVLVEEPKKELSKPAVGAEKQDVAEEVLRPAEVKTGMAMPRFEPEKALEQYEFPFSTEEVDRLRASPLARKLAKDKGLDISSVKGTGPGGRVVKKDLDKALPAGDFSFGPKRQATLKPGSYEEIALTPMRKTIARRLQESKTFIPHIYVQQEVDVDALTAFRDQLRNLNLKVSFNDCVVRAAALALKKHPEVNSGFNSVSNSIIRFKTIDIAIAVSMESGLITPIVRLADQKNIGQISKEISELAKRARAGKLEEHEYKGGSFTVSNLGMYGVSSFAAIINPPQGAILAVSGIKERPVIKQGAIVAGKTMMLTISTDHRVIDGVPAAEFLNTMKLYLENPASLIL</sequence>
<dbReference type="Pfam" id="PF00198">
    <property type="entry name" value="2-oxoacid_dh"/>
    <property type="match status" value="1"/>
</dbReference>
<keyword evidence="3 8" id="KW-0808">Transferase</keyword>
<dbReference type="InterPro" id="IPR004167">
    <property type="entry name" value="PSBD"/>
</dbReference>
<dbReference type="Gene3D" id="4.10.320.10">
    <property type="entry name" value="E3-binding domain"/>
    <property type="match status" value="1"/>
</dbReference>
<comment type="function">
    <text evidence="6">The pyruvate dehydrogenase complex catalyzes the overall conversion of pyruvate to acetyl-CoA and CO(2). It contains multiple copies of three enzymatic components: pyruvate dehydrogenase (E1), dihydrolipoamide acetyltransferase (E2) and lipoamide dehydrogenase (E3).</text>
</comment>
<gene>
    <name evidence="11" type="primary">pdhC</name>
    <name evidence="11" type="ORF">ELAC_2070</name>
</gene>
<comment type="catalytic activity">
    <reaction evidence="7 8">
        <text>N(6)-[(R)-dihydrolipoyl]-L-lysyl-[protein] + acetyl-CoA = N(6)-[(R)-S(8)-acetyldihydrolipoyl]-L-lysyl-[protein] + CoA</text>
        <dbReference type="Rhea" id="RHEA:17017"/>
        <dbReference type="Rhea" id="RHEA-COMP:10475"/>
        <dbReference type="Rhea" id="RHEA-COMP:10478"/>
        <dbReference type="ChEBI" id="CHEBI:57287"/>
        <dbReference type="ChEBI" id="CHEBI:57288"/>
        <dbReference type="ChEBI" id="CHEBI:83100"/>
        <dbReference type="ChEBI" id="CHEBI:83111"/>
        <dbReference type="EC" id="2.3.1.12"/>
    </reaction>
</comment>
<dbReference type="Gene3D" id="3.30.559.10">
    <property type="entry name" value="Chloramphenicol acetyltransferase-like domain"/>
    <property type="match status" value="1"/>
</dbReference>
<comment type="subunit">
    <text evidence="2">Forms a 24-polypeptide structural core with octahedral symmetry.</text>
</comment>
<dbReference type="EMBL" id="CWGJ01000028">
    <property type="protein sequence ID" value="CRX39391.1"/>
    <property type="molecule type" value="Genomic_DNA"/>
</dbReference>
<dbReference type="CDD" id="cd06849">
    <property type="entry name" value="lipoyl_domain"/>
    <property type="match status" value="1"/>
</dbReference>
<accession>A0A0H5DRQ4</accession>
<dbReference type="AlphaFoldDB" id="A0A0H5DRQ4"/>
<dbReference type="Pfam" id="PF00364">
    <property type="entry name" value="Biotin_lipoyl"/>
    <property type="match status" value="1"/>
</dbReference>
<dbReference type="GO" id="GO:0006086">
    <property type="term" value="P:pyruvate decarboxylation to acetyl-CoA"/>
    <property type="evidence" value="ECO:0007669"/>
    <property type="project" value="InterPro"/>
</dbReference>
<dbReference type="InterPro" id="IPR036625">
    <property type="entry name" value="E3-bd_dom_sf"/>
</dbReference>
<dbReference type="PANTHER" id="PTHR23151">
    <property type="entry name" value="DIHYDROLIPOAMIDE ACETYL/SUCCINYL-TRANSFERASE-RELATED"/>
    <property type="match status" value="1"/>
</dbReference>
<evidence type="ECO:0000256" key="1">
    <source>
        <dbReference type="ARBA" id="ARBA00007317"/>
    </source>
</evidence>
<dbReference type="NCBIfam" id="TIGR01349">
    <property type="entry name" value="PDHac_trf_mito"/>
    <property type="match status" value="1"/>
</dbReference>
<evidence type="ECO:0000256" key="2">
    <source>
        <dbReference type="ARBA" id="ARBA00011484"/>
    </source>
</evidence>
<dbReference type="InterPro" id="IPR045257">
    <property type="entry name" value="E2/Pdx1"/>
</dbReference>
<dbReference type="Proteomes" id="UP000220251">
    <property type="component" value="Unassembled WGS sequence"/>
</dbReference>
<dbReference type="SUPFAM" id="SSF52777">
    <property type="entry name" value="CoA-dependent acyltransferases"/>
    <property type="match status" value="1"/>
</dbReference>
<evidence type="ECO:0000256" key="5">
    <source>
        <dbReference type="ARBA" id="ARBA00023315"/>
    </source>
</evidence>
<dbReference type="InterPro" id="IPR000089">
    <property type="entry name" value="Biotin_lipoyl"/>
</dbReference>
<dbReference type="RefSeq" id="WP_098039258.1">
    <property type="nucleotide sequence ID" value="NZ_CWGJ01000028.1"/>
</dbReference>
<evidence type="ECO:0000256" key="6">
    <source>
        <dbReference type="ARBA" id="ARBA00025211"/>
    </source>
</evidence>
<dbReference type="PANTHER" id="PTHR23151:SF90">
    <property type="entry name" value="DIHYDROLIPOYLLYSINE-RESIDUE ACETYLTRANSFERASE COMPONENT OF PYRUVATE DEHYDROGENASE COMPLEX, MITOCHONDRIAL-RELATED"/>
    <property type="match status" value="1"/>
</dbReference>
<dbReference type="InterPro" id="IPR001078">
    <property type="entry name" value="2-oxoacid_DH_actylTfrase"/>
</dbReference>
<evidence type="ECO:0000259" key="9">
    <source>
        <dbReference type="PROSITE" id="PS50968"/>
    </source>
</evidence>
<name>A0A0H5DRQ4_9BACT</name>
<dbReference type="Gene3D" id="2.40.50.100">
    <property type="match status" value="1"/>
</dbReference>
<comment type="cofactor">
    <cofactor evidence="8">
        <name>(R)-lipoate</name>
        <dbReference type="ChEBI" id="CHEBI:83088"/>
    </cofactor>
    <text evidence="8">Binds 1 lipoyl cofactor covalently.</text>
</comment>
<dbReference type="Pfam" id="PF02817">
    <property type="entry name" value="E3_binding"/>
    <property type="match status" value="1"/>
</dbReference>
<feature type="domain" description="Peripheral subunit-binding (PSBD)" evidence="10">
    <location>
        <begin position="149"/>
        <end position="186"/>
    </location>
</feature>
<feature type="domain" description="Lipoyl-binding" evidence="9">
    <location>
        <begin position="2"/>
        <end position="77"/>
    </location>
</feature>
<reference evidence="12" key="1">
    <citation type="submission" date="2015-06" db="EMBL/GenBank/DDBJ databases">
        <authorList>
            <person name="Bertelli C."/>
        </authorList>
    </citation>
    <scope>NUCLEOTIDE SEQUENCE [LARGE SCALE GENOMIC DNA]</scope>
    <source>
        <strain evidence="12">CRIB-30</strain>
    </source>
</reference>
<dbReference type="InterPro" id="IPR006257">
    <property type="entry name" value="LAT1"/>
</dbReference>
<keyword evidence="12" id="KW-1185">Reference proteome</keyword>
<dbReference type="FunFam" id="2.40.50.100:FF:000010">
    <property type="entry name" value="Acetyltransferase component of pyruvate dehydrogenase complex"/>
    <property type="match status" value="1"/>
</dbReference>
<proteinExistence type="inferred from homology"/>
<evidence type="ECO:0000313" key="11">
    <source>
        <dbReference type="EMBL" id="CRX39391.1"/>
    </source>
</evidence>
<evidence type="ECO:0000313" key="12">
    <source>
        <dbReference type="Proteomes" id="UP000220251"/>
    </source>
</evidence>
<keyword evidence="4 8" id="KW-0450">Lipoyl</keyword>
<dbReference type="SUPFAM" id="SSF51230">
    <property type="entry name" value="Single hybrid motif"/>
    <property type="match status" value="1"/>
</dbReference>
<dbReference type="InterPro" id="IPR023213">
    <property type="entry name" value="CAT-like_dom_sf"/>
</dbReference>
<evidence type="ECO:0000256" key="8">
    <source>
        <dbReference type="RuleBase" id="RU361137"/>
    </source>
</evidence>
<dbReference type="PROSITE" id="PS51826">
    <property type="entry name" value="PSBD"/>
    <property type="match status" value="1"/>
</dbReference>
<dbReference type="PROSITE" id="PS50968">
    <property type="entry name" value="BIOTINYL_LIPOYL"/>
    <property type="match status" value="1"/>
</dbReference>
<organism evidence="11 12">
    <name type="scientific">Estrella lausannensis</name>
    <dbReference type="NCBI Taxonomy" id="483423"/>
    <lineage>
        <taxon>Bacteria</taxon>
        <taxon>Pseudomonadati</taxon>
        <taxon>Chlamydiota</taxon>
        <taxon>Chlamydiia</taxon>
        <taxon>Parachlamydiales</taxon>
        <taxon>Candidatus Criblamydiaceae</taxon>
        <taxon>Estrella</taxon>
    </lineage>
</organism>
<dbReference type="GO" id="GO:0045254">
    <property type="term" value="C:pyruvate dehydrogenase complex"/>
    <property type="evidence" value="ECO:0007669"/>
    <property type="project" value="UniProtKB-UniRule"/>
</dbReference>
<evidence type="ECO:0000256" key="7">
    <source>
        <dbReference type="ARBA" id="ARBA00048370"/>
    </source>
</evidence>
<evidence type="ECO:0000256" key="3">
    <source>
        <dbReference type="ARBA" id="ARBA00022679"/>
    </source>
</evidence>
<dbReference type="EC" id="2.3.1.12" evidence="8"/>
<dbReference type="SUPFAM" id="SSF47005">
    <property type="entry name" value="Peripheral subunit-binding domain of 2-oxo acid dehydrogenase complex"/>
    <property type="match status" value="1"/>
</dbReference>
<protein>
    <recommendedName>
        <fullName evidence="8">Acetyltransferase component of pyruvate dehydrogenase complex</fullName>
        <ecNumber evidence="8">2.3.1.12</ecNumber>
    </recommendedName>
</protein>
<evidence type="ECO:0000259" key="10">
    <source>
        <dbReference type="PROSITE" id="PS51826"/>
    </source>
</evidence>
<evidence type="ECO:0000256" key="4">
    <source>
        <dbReference type="ARBA" id="ARBA00022823"/>
    </source>
</evidence>
<keyword evidence="5 8" id="KW-0012">Acyltransferase</keyword>
<dbReference type="GO" id="GO:0004742">
    <property type="term" value="F:dihydrolipoyllysine-residue acetyltransferase activity"/>
    <property type="evidence" value="ECO:0007669"/>
    <property type="project" value="UniProtKB-UniRule"/>
</dbReference>
<comment type="similarity">
    <text evidence="1 8">Belongs to the 2-oxoacid dehydrogenase family.</text>
</comment>
<dbReference type="InterPro" id="IPR011053">
    <property type="entry name" value="Single_hybrid_motif"/>
</dbReference>